<keyword evidence="6 15" id="KW-0378">Hydrolase</keyword>
<comment type="catalytic activity">
    <reaction evidence="12">
        <text>Release of mature proteins from their proproteins by cleavage of -Arg-Xaa-Yaa-Arg-|-Zaa- bonds, where Xaa can be any amino acid and Yaa is Arg or Lys. Releases albumin, complement component C3 and von Willebrand factor from their respective precursors.</text>
        <dbReference type="EC" id="3.4.21.75"/>
    </reaction>
</comment>
<dbReference type="InterPro" id="IPR023827">
    <property type="entry name" value="Peptidase_S8_Asp-AS"/>
</dbReference>
<sequence>MLIKRISYLLTLILTIECRPEYNELDPYLNNVQEIIVRSYRGIQYVEHIARKYGPIEVREVPSFENTYSLLIPVANKYTRSLDIIKDLAADVGVEFTEPQIPFFRHKRGYLSEPSSLPLNNHYKVNHLSANSLDEKILGIRQMEPMLLTGETGGAETARPIPDTNNLIKKAALRFNDKLFMNQWYITNEMNSLTRSHKIMEAWSHGFTGKGITVAILDDGLEHTHSDLKSNFNPIASYDFNDDDFDPSPRPGSDNSHGTRCAGEVAMSANNFLCGVGIAFNARVAGIKLLDGAITDAIEGRSLAYKHQIVDIYSASWGPADNGETVEGPKRLAQEALLRGVTYGRRGRGSIYVWASGNGGNNDDNCNCDGYASSIYTLSIGSASQNGSFPWYGERCASTIAVTYSSGGKNEGKVATTDIGNSCTNDHTGTSAAAPIAAGIIALVLEANPNLNWRDVQHLVVWTSQVLPLKNNPGWKRNGADLLFNERFGFGLLDADLMTRWAKAWPSVPPQRFCNVGLLLRDPLKISSESKLRVAFNVSGCRGSIGEVNYVEHVQLMATIDYPLRGALEIELVSPSNTSSTLLDSRKRDKSSEGFQNWLFTSVHFWAERPYGYWTLEIRDNSPKKRFGTISKLSLLIFGTREKPYHMSRKRHYYKSEESFDLSLESLDKENFDFLS</sequence>
<comment type="cofactor">
    <cofactor evidence="1">
        <name>Ca(2+)</name>
        <dbReference type="ChEBI" id="CHEBI:29108"/>
    </cofactor>
</comment>
<dbReference type="GO" id="GO:0043005">
    <property type="term" value="C:neuron projection"/>
    <property type="evidence" value="ECO:0007669"/>
    <property type="project" value="TreeGrafter"/>
</dbReference>
<reference evidence="18" key="2">
    <citation type="submission" date="2015-06" db="UniProtKB">
        <authorList>
            <consortium name="EnsemblMetazoa"/>
        </authorList>
    </citation>
    <scope>IDENTIFICATION</scope>
</reference>
<dbReference type="PANTHER" id="PTHR42884">
    <property type="entry name" value="PROPROTEIN CONVERTASE SUBTILISIN/KEXIN-RELATED"/>
    <property type="match status" value="1"/>
</dbReference>
<dbReference type="InterPro" id="IPR000209">
    <property type="entry name" value="Peptidase_S8/S53_dom"/>
</dbReference>
<dbReference type="GO" id="GO:0004252">
    <property type="term" value="F:serine-type endopeptidase activity"/>
    <property type="evidence" value="ECO:0007669"/>
    <property type="project" value="UniProtKB-UniRule"/>
</dbReference>
<evidence type="ECO:0000256" key="11">
    <source>
        <dbReference type="ARBA" id="ARBA00023180"/>
    </source>
</evidence>
<evidence type="ECO:0000256" key="12">
    <source>
        <dbReference type="ARBA" id="ARBA00035756"/>
    </source>
</evidence>
<evidence type="ECO:0000256" key="8">
    <source>
        <dbReference type="ARBA" id="ARBA00022837"/>
    </source>
</evidence>
<keyword evidence="7 15" id="KW-0720">Serine protease</keyword>
<dbReference type="GO" id="GO:0005737">
    <property type="term" value="C:cytoplasm"/>
    <property type="evidence" value="ECO:0007669"/>
    <property type="project" value="UniProtKB-ARBA"/>
</dbReference>
<feature type="signal peptide" evidence="16">
    <location>
        <begin position="1"/>
        <end position="18"/>
    </location>
</feature>
<dbReference type="InterPro" id="IPR023828">
    <property type="entry name" value="Peptidase_S8_Ser-AS"/>
</dbReference>
<evidence type="ECO:0000256" key="3">
    <source>
        <dbReference type="ARBA" id="ARBA00022670"/>
    </source>
</evidence>
<keyword evidence="10" id="KW-1015">Disulfide bond</keyword>
<evidence type="ECO:0000256" key="13">
    <source>
        <dbReference type="ARBA" id="ARBA00038993"/>
    </source>
</evidence>
<evidence type="ECO:0000256" key="16">
    <source>
        <dbReference type="SAM" id="SignalP"/>
    </source>
</evidence>
<evidence type="ECO:0000313" key="18">
    <source>
        <dbReference type="EnsemblMetazoa" id="tetur07g00820.1"/>
    </source>
</evidence>
<dbReference type="FunFam" id="2.60.120.260:FF:000006">
    <property type="entry name" value="Proprotein convertase subtilisin/kexin type 5"/>
    <property type="match status" value="1"/>
</dbReference>
<dbReference type="EC" id="3.4.21.75" evidence="13"/>
<dbReference type="eggNOG" id="KOG3525">
    <property type="taxonomic scope" value="Eukaryota"/>
</dbReference>
<feature type="active site" description="Charge relay system" evidence="14 15">
    <location>
        <position position="257"/>
    </location>
</feature>
<dbReference type="EMBL" id="CAEY01001873">
    <property type="status" value="NOT_ANNOTATED_CDS"/>
    <property type="molecule type" value="Genomic_DNA"/>
</dbReference>
<keyword evidence="11" id="KW-0325">Glycoprotein</keyword>
<dbReference type="SUPFAM" id="SSF49785">
    <property type="entry name" value="Galactose-binding domain-like"/>
    <property type="match status" value="1"/>
</dbReference>
<keyword evidence="4" id="KW-0165">Cleavage on pair of basic residues</keyword>
<dbReference type="GO" id="GO:0012505">
    <property type="term" value="C:endomembrane system"/>
    <property type="evidence" value="ECO:0007669"/>
    <property type="project" value="UniProtKB-ARBA"/>
</dbReference>
<dbReference type="GO" id="GO:0016486">
    <property type="term" value="P:peptide hormone processing"/>
    <property type="evidence" value="ECO:0007669"/>
    <property type="project" value="TreeGrafter"/>
</dbReference>
<dbReference type="PANTHER" id="PTHR42884:SF14">
    <property type="entry name" value="NEUROENDOCRINE CONVERTASE 1"/>
    <property type="match status" value="1"/>
</dbReference>
<evidence type="ECO:0000256" key="5">
    <source>
        <dbReference type="ARBA" id="ARBA00022729"/>
    </source>
</evidence>
<evidence type="ECO:0000256" key="14">
    <source>
        <dbReference type="PIRSR" id="PIRSR615500-1"/>
    </source>
</evidence>
<dbReference type="InterPro" id="IPR002884">
    <property type="entry name" value="P_dom"/>
</dbReference>
<dbReference type="InterPro" id="IPR015500">
    <property type="entry name" value="Peptidase_S8_subtilisin-rel"/>
</dbReference>
<proteinExistence type="inferred from homology"/>
<comment type="similarity">
    <text evidence="2">Belongs to the peptidase S8 family. Furin subfamily.</text>
</comment>
<evidence type="ECO:0000256" key="7">
    <source>
        <dbReference type="ARBA" id="ARBA00022825"/>
    </source>
</evidence>
<dbReference type="GO" id="GO:0016020">
    <property type="term" value="C:membrane"/>
    <property type="evidence" value="ECO:0007669"/>
    <property type="project" value="TreeGrafter"/>
</dbReference>
<dbReference type="Pfam" id="PF01483">
    <property type="entry name" value="P_proprotein"/>
    <property type="match status" value="1"/>
</dbReference>
<evidence type="ECO:0000256" key="2">
    <source>
        <dbReference type="ARBA" id="ARBA00005325"/>
    </source>
</evidence>
<keyword evidence="5 16" id="KW-0732">Signal</keyword>
<dbReference type="Gene3D" id="2.60.120.260">
    <property type="entry name" value="Galactose-binding domain-like"/>
    <property type="match status" value="1"/>
</dbReference>
<feature type="active site" description="Charge relay system" evidence="14 15">
    <location>
        <position position="218"/>
    </location>
</feature>
<dbReference type="Proteomes" id="UP000015104">
    <property type="component" value="Unassembled WGS sequence"/>
</dbReference>
<name>T1K8C4_TETUR</name>
<dbReference type="FunFam" id="3.40.50.200:FF:000001">
    <property type="entry name" value="Furin 2, isoform B"/>
    <property type="match status" value="1"/>
</dbReference>
<evidence type="ECO:0000256" key="6">
    <source>
        <dbReference type="ARBA" id="ARBA00022801"/>
    </source>
</evidence>
<evidence type="ECO:0000256" key="1">
    <source>
        <dbReference type="ARBA" id="ARBA00001913"/>
    </source>
</evidence>
<keyword evidence="3 15" id="KW-0645">Protease</keyword>
<dbReference type="PROSITE" id="PS00137">
    <property type="entry name" value="SUBTILASE_HIS"/>
    <property type="match status" value="1"/>
</dbReference>
<evidence type="ECO:0000256" key="4">
    <source>
        <dbReference type="ARBA" id="ARBA00022685"/>
    </source>
</evidence>
<evidence type="ECO:0000256" key="10">
    <source>
        <dbReference type="ARBA" id="ARBA00023157"/>
    </source>
</evidence>
<dbReference type="InterPro" id="IPR034182">
    <property type="entry name" value="Kexin/furin"/>
</dbReference>
<dbReference type="InterPro" id="IPR008979">
    <property type="entry name" value="Galactose-bd-like_sf"/>
</dbReference>
<dbReference type="SUPFAM" id="SSF52743">
    <property type="entry name" value="Subtilisin-like"/>
    <property type="match status" value="1"/>
</dbReference>
<feature type="chain" id="PRO_5004591222" description="furin" evidence="16">
    <location>
        <begin position="19"/>
        <end position="676"/>
    </location>
</feature>
<dbReference type="InterPro" id="IPR022398">
    <property type="entry name" value="Peptidase_S8_His-AS"/>
</dbReference>
<dbReference type="OrthoDB" id="300641at2759"/>
<dbReference type="Pfam" id="PF00082">
    <property type="entry name" value="Peptidase_S8"/>
    <property type="match status" value="1"/>
</dbReference>
<dbReference type="EnsemblMetazoa" id="tetur07g00820.1">
    <property type="protein sequence ID" value="tetur07g00820.1"/>
    <property type="gene ID" value="tetur07g00820"/>
</dbReference>
<organism evidence="18 19">
    <name type="scientific">Tetranychus urticae</name>
    <name type="common">Two-spotted spider mite</name>
    <dbReference type="NCBI Taxonomy" id="32264"/>
    <lineage>
        <taxon>Eukaryota</taxon>
        <taxon>Metazoa</taxon>
        <taxon>Ecdysozoa</taxon>
        <taxon>Arthropoda</taxon>
        <taxon>Chelicerata</taxon>
        <taxon>Arachnida</taxon>
        <taxon>Acari</taxon>
        <taxon>Acariformes</taxon>
        <taxon>Trombidiformes</taxon>
        <taxon>Prostigmata</taxon>
        <taxon>Eleutherengona</taxon>
        <taxon>Raphignathae</taxon>
        <taxon>Tetranychoidea</taxon>
        <taxon>Tetranychidae</taxon>
        <taxon>Tetranychus</taxon>
    </lineage>
</organism>
<dbReference type="PROSITE" id="PS00138">
    <property type="entry name" value="SUBTILASE_SER"/>
    <property type="match status" value="1"/>
</dbReference>
<dbReference type="AlphaFoldDB" id="T1K8C4"/>
<accession>T1K8C4</accession>
<dbReference type="PRINTS" id="PR00723">
    <property type="entry name" value="SUBTILISIN"/>
</dbReference>
<dbReference type="OMA" id="EYARNAY"/>
<dbReference type="PROSITE" id="PS51892">
    <property type="entry name" value="SUBTILASE"/>
    <property type="match status" value="1"/>
</dbReference>
<dbReference type="Gene3D" id="3.40.50.200">
    <property type="entry name" value="Peptidase S8/S53 domain"/>
    <property type="match status" value="1"/>
</dbReference>
<keyword evidence="8" id="KW-0106">Calcium</keyword>
<dbReference type="STRING" id="32264.T1K8C4"/>
<gene>
    <name evidence="18" type="primary">107362087</name>
</gene>
<dbReference type="GO" id="GO:0005615">
    <property type="term" value="C:extracellular space"/>
    <property type="evidence" value="ECO:0007669"/>
    <property type="project" value="TreeGrafter"/>
</dbReference>
<dbReference type="HOGENOM" id="CLU_002976_4_2_1"/>
<dbReference type="InterPro" id="IPR036852">
    <property type="entry name" value="Peptidase_S8/S53_dom_sf"/>
</dbReference>
<keyword evidence="9" id="KW-0865">Zymogen</keyword>
<feature type="active site" description="Charge relay system" evidence="14 15">
    <location>
        <position position="431"/>
    </location>
</feature>
<protein>
    <recommendedName>
        <fullName evidence="13">furin</fullName>
        <ecNumber evidence="13">3.4.21.75</ecNumber>
    </recommendedName>
</protein>
<evidence type="ECO:0000256" key="15">
    <source>
        <dbReference type="PROSITE-ProRule" id="PRU01240"/>
    </source>
</evidence>
<keyword evidence="19" id="KW-1185">Reference proteome</keyword>
<evidence type="ECO:0000313" key="19">
    <source>
        <dbReference type="Proteomes" id="UP000015104"/>
    </source>
</evidence>
<evidence type="ECO:0000256" key="9">
    <source>
        <dbReference type="ARBA" id="ARBA00023145"/>
    </source>
</evidence>
<feature type="domain" description="P/Homo B" evidence="17">
    <location>
        <begin position="508"/>
        <end position="643"/>
    </location>
</feature>
<dbReference type="CDD" id="cd04059">
    <property type="entry name" value="Peptidases_S8_Protein_convertases_Kexins_Furin-like"/>
    <property type="match status" value="1"/>
</dbReference>
<dbReference type="PROSITE" id="PS00136">
    <property type="entry name" value="SUBTILASE_ASP"/>
    <property type="match status" value="1"/>
</dbReference>
<reference evidence="19" key="1">
    <citation type="submission" date="2011-08" db="EMBL/GenBank/DDBJ databases">
        <authorList>
            <person name="Rombauts S."/>
        </authorList>
    </citation>
    <scope>NUCLEOTIDE SEQUENCE</scope>
    <source>
        <strain evidence="19">London</strain>
    </source>
</reference>
<dbReference type="KEGG" id="tut:107362087"/>
<evidence type="ECO:0000259" key="17">
    <source>
        <dbReference type="PROSITE" id="PS51829"/>
    </source>
</evidence>
<dbReference type="PROSITE" id="PS51829">
    <property type="entry name" value="P_HOMO_B"/>
    <property type="match status" value="1"/>
</dbReference>